<evidence type="ECO:0000256" key="4">
    <source>
        <dbReference type="ARBA" id="ARBA00022553"/>
    </source>
</evidence>
<dbReference type="PROSITE" id="PS50839">
    <property type="entry name" value="CHASE"/>
    <property type="match status" value="1"/>
</dbReference>
<dbReference type="SMART" id="SM01079">
    <property type="entry name" value="CHASE"/>
    <property type="match status" value="1"/>
</dbReference>
<dbReference type="PANTHER" id="PTHR43047">
    <property type="entry name" value="TWO-COMPONENT HISTIDINE PROTEIN KINASE"/>
    <property type="match status" value="1"/>
</dbReference>
<dbReference type="SMART" id="SM00387">
    <property type="entry name" value="HATPase_c"/>
    <property type="match status" value="1"/>
</dbReference>
<evidence type="ECO:0000256" key="2">
    <source>
        <dbReference type="ARBA" id="ARBA00004370"/>
    </source>
</evidence>
<dbReference type="SUPFAM" id="SSF55785">
    <property type="entry name" value="PYP-like sensor domain (PAS domain)"/>
    <property type="match status" value="3"/>
</dbReference>
<proteinExistence type="predicted"/>
<dbReference type="InterPro" id="IPR003594">
    <property type="entry name" value="HATPase_dom"/>
</dbReference>
<accession>A0A1N7FB82</accession>
<evidence type="ECO:0000256" key="7">
    <source>
        <dbReference type="ARBA" id="ARBA00022777"/>
    </source>
</evidence>
<dbReference type="PROSITE" id="PS50109">
    <property type="entry name" value="HIS_KIN"/>
    <property type="match status" value="1"/>
</dbReference>
<feature type="domain" description="Histidine kinase" evidence="11">
    <location>
        <begin position="719"/>
        <end position="938"/>
    </location>
</feature>
<evidence type="ECO:0000256" key="10">
    <source>
        <dbReference type="ARBA" id="ARBA00023136"/>
    </source>
</evidence>
<evidence type="ECO:0000259" key="12">
    <source>
        <dbReference type="PROSITE" id="PS50112"/>
    </source>
</evidence>
<keyword evidence="6" id="KW-0812">Transmembrane</keyword>
<dbReference type="InterPro" id="IPR013655">
    <property type="entry name" value="PAS_fold_3"/>
</dbReference>
<dbReference type="Pfam" id="PF08447">
    <property type="entry name" value="PAS_3"/>
    <property type="match status" value="1"/>
</dbReference>
<dbReference type="PRINTS" id="PR00344">
    <property type="entry name" value="BCTRLSENSOR"/>
</dbReference>
<dbReference type="CDD" id="cd00130">
    <property type="entry name" value="PAS"/>
    <property type="match status" value="2"/>
</dbReference>
<dbReference type="SUPFAM" id="SSF52172">
    <property type="entry name" value="CheY-like"/>
    <property type="match status" value="1"/>
</dbReference>
<dbReference type="GO" id="GO:0005886">
    <property type="term" value="C:plasma membrane"/>
    <property type="evidence" value="ECO:0007669"/>
    <property type="project" value="TreeGrafter"/>
</dbReference>
<dbReference type="Pfam" id="PF13426">
    <property type="entry name" value="PAS_9"/>
    <property type="match status" value="1"/>
</dbReference>
<comment type="catalytic activity">
    <reaction evidence="1">
        <text>ATP + protein L-histidine = ADP + protein N-phospho-L-histidine.</text>
        <dbReference type="EC" id="2.7.13.3"/>
    </reaction>
</comment>
<dbReference type="SMART" id="SM00086">
    <property type="entry name" value="PAC"/>
    <property type="match status" value="2"/>
</dbReference>
<dbReference type="Proteomes" id="UP000186019">
    <property type="component" value="Unassembled WGS sequence"/>
</dbReference>
<evidence type="ECO:0000256" key="3">
    <source>
        <dbReference type="ARBA" id="ARBA00012438"/>
    </source>
</evidence>
<dbReference type="EC" id="2.7.13.3" evidence="3"/>
<dbReference type="InterPro" id="IPR004358">
    <property type="entry name" value="Sig_transdc_His_kin-like_C"/>
</dbReference>
<dbReference type="SMART" id="SM00091">
    <property type="entry name" value="PAS"/>
    <property type="match status" value="3"/>
</dbReference>
<evidence type="ECO:0000259" key="14">
    <source>
        <dbReference type="PROSITE" id="PS50839"/>
    </source>
</evidence>
<dbReference type="InterPro" id="IPR001610">
    <property type="entry name" value="PAC"/>
</dbReference>
<dbReference type="InterPro" id="IPR005467">
    <property type="entry name" value="His_kinase_dom"/>
</dbReference>
<dbReference type="EMBL" id="FTNV01000001">
    <property type="protein sequence ID" value="SIR97597.1"/>
    <property type="molecule type" value="Genomic_DNA"/>
</dbReference>
<evidence type="ECO:0000259" key="13">
    <source>
        <dbReference type="PROSITE" id="PS50113"/>
    </source>
</evidence>
<protein>
    <recommendedName>
        <fullName evidence="3">histidine kinase</fullName>
        <ecNumber evidence="3">2.7.13.3</ecNumber>
    </recommendedName>
</protein>
<reference evidence="15 16" key="1">
    <citation type="submission" date="2017-01" db="EMBL/GenBank/DDBJ databases">
        <authorList>
            <person name="Mah S.A."/>
            <person name="Swanson W.J."/>
            <person name="Moy G.W."/>
            <person name="Vacquier V.D."/>
        </authorList>
    </citation>
    <scope>NUCLEOTIDE SEQUENCE [LARGE SCALE GENOMIC DNA]</scope>
    <source>
        <strain evidence="15 16">DSM 29590</strain>
    </source>
</reference>
<dbReference type="InterPro" id="IPR011006">
    <property type="entry name" value="CheY-like_superfamily"/>
</dbReference>
<dbReference type="AlphaFoldDB" id="A0A1N7FB82"/>
<feature type="domain" description="CHASE" evidence="14">
    <location>
        <begin position="69"/>
        <end position="285"/>
    </location>
</feature>
<dbReference type="InterPro" id="IPR003661">
    <property type="entry name" value="HisK_dim/P_dom"/>
</dbReference>
<dbReference type="InterPro" id="IPR006189">
    <property type="entry name" value="CHASE_dom"/>
</dbReference>
<dbReference type="GO" id="GO:0009927">
    <property type="term" value="F:histidine phosphotransfer kinase activity"/>
    <property type="evidence" value="ECO:0007669"/>
    <property type="project" value="TreeGrafter"/>
</dbReference>
<dbReference type="SMART" id="SM00388">
    <property type="entry name" value="HisKA"/>
    <property type="match status" value="1"/>
</dbReference>
<dbReference type="SUPFAM" id="SSF47384">
    <property type="entry name" value="Homodimeric domain of signal transducing histidine kinase"/>
    <property type="match status" value="1"/>
</dbReference>
<dbReference type="CDD" id="cd00082">
    <property type="entry name" value="HisKA"/>
    <property type="match status" value="1"/>
</dbReference>
<evidence type="ECO:0000256" key="1">
    <source>
        <dbReference type="ARBA" id="ARBA00000085"/>
    </source>
</evidence>
<dbReference type="InterPro" id="IPR000700">
    <property type="entry name" value="PAS-assoc_C"/>
</dbReference>
<dbReference type="InterPro" id="IPR036097">
    <property type="entry name" value="HisK_dim/P_sf"/>
</dbReference>
<evidence type="ECO:0000256" key="5">
    <source>
        <dbReference type="ARBA" id="ARBA00022679"/>
    </source>
</evidence>
<keyword evidence="8" id="KW-1133">Transmembrane helix</keyword>
<dbReference type="PROSITE" id="PS50112">
    <property type="entry name" value="PAS"/>
    <property type="match status" value="1"/>
</dbReference>
<dbReference type="STRING" id="573024.SAMN05216208_1237"/>
<dbReference type="Gene3D" id="3.30.565.10">
    <property type="entry name" value="Histidine kinase-like ATPase, C-terminal domain"/>
    <property type="match status" value="1"/>
</dbReference>
<keyword evidence="5" id="KW-0808">Transferase</keyword>
<keyword evidence="7" id="KW-0418">Kinase</keyword>
<dbReference type="NCBIfam" id="TIGR00229">
    <property type="entry name" value="sensory_box"/>
    <property type="match status" value="2"/>
</dbReference>
<name>A0A1N7FB82_9RHOB</name>
<sequence>MKVPSRAEVIFACACLLVTAVMVFTSINAKNQLAKGEFQRLSEDGIRALQSRMDTYLQSLRGTSAFMRASDEVTRADFDNYARHLQIDEFLPGVSAIGFIESVPHDELDGFLAKVREDGQPGFTLSRVADTQTHFIVRYIYPLGANREALGLDAAFEPVRAGVLRLARDTGEASMTPPIELVQHAKDQSGFLLLFPHFEKAVGPSATLPMGRGEFRGWVYAPFIASNLMADLTPSLQSSYSLQLFDGLGTDPEKLIFEDHRGEDAAGNYTEEYTIRQFGRLWTMVFTSTPRFDSAFDSQQPLIIGLSGILVTGLLLFLIRAISRRGEALRAVADLRTRQIEARNRENNAIVGNDVTAVFVLDSNENILISNRAAQTMLGYDEIGLSGLKFSSVIRELDAAAADQSFNAHGYSQAGQLCFLDLQRNEWTTADGESRVTAIVRDVTPQIEMQSELKRTKALYDMCLESARIGVFDLDLTTNEMKVAGTWLSNMGLSPDIVDVDVEEMLYARVHPDDLVVMRKIEQECMDGLRDQAVIDYRLRYSEDEWRWISSDALIVERNADGTAKRMIGIQWDVTELLHSRNALEVSEQRFRQVLAAAPVGMALTDIKGNFITVNEAFCKLCGIPEERIIAETRFSDIVPREDIKKVYKGATDMMNGPADRTYSAEHRIVHSSGEIRWGLFNISWTYDRNTEQDFFIAQINDITDQKRLSQAKNEFVATVSHELRTPLTSIKGALDLLTGSTNGTLPKTSQRLIEIARSNTSRLSRIVNDILDLEKISSGEVSFNFEAADLATMVQDAAEELAPFALTHANRLTLDLPADPLILRADVSRMKQVLANLISNACKYSSEDTEVLIKAERIGDSAIVYVQNWGAGVSESFKPKVFEAFSQADSSDTRANGGTGLGLNISKRIVTRHDGDMGFESKRNGITVFWFTCPLCSKHTGSVSGPNDASIVRLDSAKTGRISVLHVEKDDDFAEVIASALAPVAKFVHATSLAEAARISAATHLDAVILDCTLPSGELRAFLDRLALRQPGARVIGLSADETLTKDPRIQVNLVKGRSELGSIVSSVTQCLTRAS</sequence>
<dbReference type="FunFam" id="1.10.287.130:FF:000001">
    <property type="entry name" value="Two-component sensor histidine kinase"/>
    <property type="match status" value="1"/>
</dbReference>
<dbReference type="InterPro" id="IPR035965">
    <property type="entry name" value="PAS-like_dom_sf"/>
</dbReference>
<keyword evidence="4" id="KW-0597">Phosphoprotein</keyword>
<dbReference type="SUPFAM" id="SSF55874">
    <property type="entry name" value="ATPase domain of HSP90 chaperone/DNA topoisomerase II/histidine kinase"/>
    <property type="match status" value="1"/>
</dbReference>
<keyword evidence="10" id="KW-0472">Membrane</keyword>
<dbReference type="Pfam" id="PF02518">
    <property type="entry name" value="HATPase_c"/>
    <property type="match status" value="1"/>
</dbReference>
<dbReference type="PROSITE" id="PS50113">
    <property type="entry name" value="PAC"/>
    <property type="match status" value="1"/>
</dbReference>
<evidence type="ECO:0000256" key="8">
    <source>
        <dbReference type="ARBA" id="ARBA00022989"/>
    </source>
</evidence>
<dbReference type="Pfam" id="PF13188">
    <property type="entry name" value="PAS_8"/>
    <property type="match status" value="1"/>
</dbReference>
<keyword evidence="16" id="KW-1185">Reference proteome</keyword>
<dbReference type="Gene3D" id="3.30.450.350">
    <property type="entry name" value="CHASE domain"/>
    <property type="match status" value="1"/>
</dbReference>
<dbReference type="Gene3D" id="3.30.450.20">
    <property type="entry name" value="PAS domain"/>
    <property type="match status" value="3"/>
</dbReference>
<dbReference type="Pfam" id="PF00512">
    <property type="entry name" value="HisKA"/>
    <property type="match status" value="1"/>
</dbReference>
<dbReference type="InterPro" id="IPR042240">
    <property type="entry name" value="CHASE_sf"/>
</dbReference>
<evidence type="ECO:0000259" key="11">
    <source>
        <dbReference type="PROSITE" id="PS50109"/>
    </source>
</evidence>
<dbReference type="InterPro" id="IPR000014">
    <property type="entry name" value="PAS"/>
</dbReference>
<evidence type="ECO:0000256" key="6">
    <source>
        <dbReference type="ARBA" id="ARBA00022692"/>
    </source>
</evidence>
<feature type="domain" description="PAC" evidence="13">
    <location>
        <begin position="663"/>
        <end position="715"/>
    </location>
</feature>
<dbReference type="FunFam" id="3.30.565.10:FF:000006">
    <property type="entry name" value="Sensor histidine kinase WalK"/>
    <property type="match status" value="1"/>
</dbReference>
<dbReference type="PANTHER" id="PTHR43047:SF72">
    <property type="entry name" value="OSMOSENSING HISTIDINE PROTEIN KINASE SLN1"/>
    <property type="match status" value="1"/>
</dbReference>
<dbReference type="OrthoDB" id="7179697at2"/>
<dbReference type="Gene3D" id="1.10.287.130">
    <property type="match status" value="1"/>
</dbReference>
<evidence type="ECO:0000256" key="9">
    <source>
        <dbReference type="ARBA" id="ARBA00023012"/>
    </source>
</evidence>
<dbReference type="Pfam" id="PF03924">
    <property type="entry name" value="CHASE"/>
    <property type="match status" value="1"/>
</dbReference>
<gene>
    <name evidence="15" type="ORF">SAMN05421666_0899</name>
</gene>
<dbReference type="GO" id="GO:0000155">
    <property type="term" value="F:phosphorelay sensor kinase activity"/>
    <property type="evidence" value="ECO:0007669"/>
    <property type="project" value="InterPro"/>
</dbReference>
<evidence type="ECO:0000313" key="16">
    <source>
        <dbReference type="Proteomes" id="UP000186019"/>
    </source>
</evidence>
<feature type="domain" description="PAS" evidence="12">
    <location>
        <begin position="587"/>
        <end position="658"/>
    </location>
</feature>
<organism evidence="15 16">
    <name type="scientific">Roseovarius nanhaiticus</name>
    <dbReference type="NCBI Taxonomy" id="573024"/>
    <lineage>
        <taxon>Bacteria</taxon>
        <taxon>Pseudomonadati</taxon>
        <taxon>Pseudomonadota</taxon>
        <taxon>Alphaproteobacteria</taxon>
        <taxon>Rhodobacterales</taxon>
        <taxon>Roseobacteraceae</taxon>
        <taxon>Roseovarius</taxon>
    </lineage>
</organism>
<evidence type="ECO:0000313" key="15">
    <source>
        <dbReference type="EMBL" id="SIR97597.1"/>
    </source>
</evidence>
<dbReference type="InterPro" id="IPR036890">
    <property type="entry name" value="HATPase_C_sf"/>
</dbReference>
<keyword evidence="9" id="KW-0902">Two-component regulatory system</keyword>
<comment type="subcellular location">
    <subcellularLocation>
        <location evidence="2">Membrane</location>
    </subcellularLocation>
</comment>
<dbReference type="Gene3D" id="3.40.50.2300">
    <property type="match status" value="1"/>
</dbReference>